<gene>
    <name evidence="1" type="ORF">A2756_00680</name>
</gene>
<dbReference type="Proteomes" id="UP000177785">
    <property type="component" value="Unassembled WGS sequence"/>
</dbReference>
<proteinExistence type="predicted"/>
<dbReference type="STRING" id="1802115.A2756_00680"/>
<sequence length="103" mass="10204">MEVDSNAGVGAGADVAGGGKVALGKGLPGVFVVDVASCGADAPATDRVGIGTASESLLGTAPPSCAHTEEANKPKTAMNTMGYIAFSLIVFNLSNYKTPGILY</sequence>
<reference evidence="1 2" key="1">
    <citation type="journal article" date="2016" name="Nat. Commun.">
        <title>Thousands of microbial genomes shed light on interconnected biogeochemical processes in an aquifer system.</title>
        <authorList>
            <person name="Anantharaman K."/>
            <person name="Brown C.T."/>
            <person name="Hug L.A."/>
            <person name="Sharon I."/>
            <person name="Castelle C.J."/>
            <person name="Probst A.J."/>
            <person name="Thomas B.C."/>
            <person name="Singh A."/>
            <person name="Wilkins M.J."/>
            <person name="Karaoz U."/>
            <person name="Brodie E.L."/>
            <person name="Williams K.H."/>
            <person name="Hubbard S.S."/>
            <person name="Banfield J.F."/>
        </authorList>
    </citation>
    <scope>NUCLEOTIDE SEQUENCE [LARGE SCALE GENOMIC DNA]</scope>
</reference>
<evidence type="ECO:0000313" key="1">
    <source>
        <dbReference type="EMBL" id="OGZ45519.1"/>
    </source>
</evidence>
<evidence type="ECO:0000313" key="2">
    <source>
        <dbReference type="Proteomes" id="UP000177785"/>
    </source>
</evidence>
<name>A0A1G2G5J4_9BACT</name>
<dbReference type="AlphaFoldDB" id="A0A1G2G5J4"/>
<dbReference type="EMBL" id="MHNL01000006">
    <property type="protein sequence ID" value="OGZ45519.1"/>
    <property type="molecule type" value="Genomic_DNA"/>
</dbReference>
<comment type="caution">
    <text evidence="1">The sequence shown here is derived from an EMBL/GenBank/DDBJ whole genome shotgun (WGS) entry which is preliminary data.</text>
</comment>
<accession>A0A1G2G5J4</accession>
<protein>
    <submittedName>
        <fullName evidence="1">Uncharacterized protein</fullName>
    </submittedName>
</protein>
<organism evidence="1 2">
    <name type="scientific">Candidatus Ryanbacteria bacterium RIFCSPHIGHO2_01_FULL_48_27</name>
    <dbReference type="NCBI Taxonomy" id="1802115"/>
    <lineage>
        <taxon>Bacteria</taxon>
        <taxon>Candidatus Ryaniibacteriota</taxon>
    </lineage>
</organism>